<dbReference type="Proteomes" id="UP000676565">
    <property type="component" value="Unassembled WGS sequence"/>
</dbReference>
<feature type="transmembrane region" description="Helical" evidence="1">
    <location>
        <begin position="163"/>
        <end position="183"/>
    </location>
</feature>
<evidence type="ECO:0000313" key="3">
    <source>
        <dbReference type="Proteomes" id="UP000676565"/>
    </source>
</evidence>
<sequence length="378" mass="38782">MPFFTRCPYCRCGADAPDSAMAENVKCQACLSWYTAIPEEPGLEGAAPPVDVRTRAAVPAWAVPEPVSAPTETAVAAEPLAAVAPAPGPTFRVAVNPEPSEETLGDKSGPVLIGVVACFLAAAGLATASFQSTAAFARPLAGVGVLVGLAGALASGAEKLSRLAVPIGGAGVSGLALVVAWFLPSLLGPGYEASRVTSDYDPEAIRAVPLQLVPGGAEELGPGGYADASRSALHQGLVGVQITGAAVAPVQVVDSKKRFTKQSFLAINVRIQHLGHGERFRFVHWDTTGARPVPAASATTDGRKLSAANMGPDVPVGVTFGYDVFPGKAVDDQLLFEAPDAVGPVRVELPAEAWGGRGALRFQIPSSMIVVQPGKKPR</sequence>
<evidence type="ECO:0000256" key="1">
    <source>
        <dbReference type="SAM" id="Phobius"/>
    </source>
</evidence>
<dbReference type="RefSeq" id="WP_210662464.1">
    <property type="nucleotide sequence ID" value="NZ_JAGKQQ010000002.1"/>
</dbReference>
<accession>A0ABS5C439</accession>
<feature type="transmembrane region" description="Helical" evidence="1">
    <location>
        <begin position="111"/>
        <end position="130"/>
    </location>
</feature>
<keyword evidence="1" id="KW-1133">Transmembrane helix</keyword>
<protein>
    <recommendedName>
        <fullName evidence="4">DUF4352 domain-containing protein</fullName>
    </recommendedName>
</protein>
<keyword evidence="3" id="KW-1185">Reference proteome</keyword>
<proteinExistence type="predicted"/>
<evidence type="ECO:0000313" key="2">
    <source>
        <dbReference type="EMBL" id="MBP3960417.1"/>
    </source>
</evidence>
<keyword evidence="1" id="KW-0812">Transmembrane</keyword>
<feature type="transmembrane region" description="Helical" evidence="1">
    <location>
        <begin position="136"/>
        <end position="156"/>
    </location>
</feature>
<gene>
    <name evidence="2" type="ORF">J8F10_34760</name>
</gene>
<organism evidence="2 3">
    <name type="scientific">Gemmata palustris</name>
    <dbReference type="NCBI Taxonomy" id="2822762"/>
    <lineage>
        <taxon>Bacteria</taxon>
        <taxon>Pseudomonadati</taxon>
        <taxon>Planctomycetota</taxon>
        <taxon>Planctomycetia</taxon>
        <taxon>Gemmatales</taxon>
        <taxon>Gemmataceae</taxon>
        <taxon>Gemmata</taxon>
    </lineage>
</organism>
<comment type="caution">
    <text evidence="2">The sequence shown here is derived from an EMBL/GenBank/DDBJ whole genome shotgun (WGS) entry which is preliminary data.</text>
</comment>
<name>A0ABS5C439_9BACT</name>
<evidence type="ECO:0008006" key="4">
    <source>
        <dbReference type="Google" id="ProtNLM"/>
    </source>
</evidence>
<dbReference type="EMBL" id="JAGKQQ010000002">
    <property type="protein sequence ID" value="MBP3960417.1"/>
    <property type="molecule type" value="Genomic_DNA"/>
</dbReference>
<reference evidence="2 3" key="1">
    <citation type="submission" date="2021-04" db="EMBL/GenBank/DDBJ databases">
        <authorList>
            <person name="Ivanova A."/>
        </authorList>
    </citation>
    <scope>NUCLEOTIDE SEQUENCE [LARGE SCALE GENOMIC DNA]</scope>
    <source>
        <strain evidence="2 3">G18</strain>
    </source>
</reference>
<keyword evidence="1" id="KW-0472">Membrane</keyword>